<evidence type="ECO:0000313" key="2">
    <source>
        <dbReference type="EMBL" id="MDK2126184.1"/>
    </source>
</evidence>
<keyword evidence="3" id="KW-1185">Reference proteome</keyword>
<evidence type="ECO:0000256" key="1">
    <source>
        <dbReference type="SAM" id="Phobius"/>
    </source>
</evidence>
<feature type="transmembrane region" description="Helical" evidence="1">
    <location>
        <begin position="52"/>
        <end position="75"/>
    </location>
</feature>
<protein>
    <submittedName>
        <fullName evidence="2">Uncharacterized protein</fullName>
    </submittedName>
</protein>
<accession>A0ABT7E1I9</accession>
<name>A0ABT7E1I9_9NEIS</name>
<organism evidence="2 3">
    <name type="scientific">Parachitinimonas caeni</name>
    <dbReference type="NCBI Taxonomy" id="3031301"/>
    <lineage>
        <taxon>Bacteria</taxon>
        <taxon>Pseudomonadati</taxon>
        <taxon>Pseudomonadota</taxon>
        <taxon>Betaproteobacteria</taxon>
        <taxon>Neisseriales</taxon>
        <taxon>Chitinibacteraceae</taxon>
        <taxon>Parachitinimonas</taxon>
    </lineage>
</organism>
<feature type="transmembrane region" description="Helical" evidence="1">
    <location>
        <begin position="20"/>
        <end position="40"/>
    </location>
</feature>
<keyword evidence="1" id="KW-0812">Transmembrane</keyword>
<reference evidence="2" key="1">
    <citation type="submission" date="2023-03" db="EMBL/GenBank/DDBJ databases">
        <title>Chitinimonas shenzhenensis gen. nov., sp. nov., a novel member of family Burkholderiaceae isolated from activated sludge collected in Shen Zhen, China.</title>
        <authorList>
            <person name="Wang X."/>
        </authorList>
    </citation>
    <scope>NUCLEOTIDE SEQUENCE</scope>
    <source>
        <strain evidence="2">DQS-5</strain>
    </source>
</reference>
<evidence type="ECO:0000313" key="3">
    <source>
        <dbReference type="Proteomes" id="UP001172778"/>
    </source>
</evidence>
<proteinExistence type="predicted"/>
<sequence length="139" mass="15651">MGELLSGTLIAGFSWYRSALHAGLVSFRLLILLAALHWCFGRASSLRLLQGLWFAISWLKVFHVPVETLVVRLMLVMQYTFEVRQGNNPSSQLDRLTDKATWGQTESNYVLELCPIKLADCFLAGMWVMFIVGGVVWVG</sequence>
<feature type="transmembrane region" description="Helical" evidence="1">
    <location>
        <begin position="116"/>
        <end position="138"/>
    </location>
</feature>
<dbReference type="Proteomes" id="UP001172778">
    <property type="component" value="Unassembled WGS sequence"/>
</dbReference>
<dbReference type="EMBL" id="JARRAF010000033">
    <property type="protein sequence ID" value="MDK2126184.1"/>
    <property type="molecule type" value="Genomic_DNA"/>
</dbReference>
<keyword evidence="1" id="KW-0472">Membrane</keyword>
<dbReference type="RefSeq" id="WP_284102501.1">
    <property type="nucleotide sequence ID" value="NZ_JARRAF010000033.1"/>
</dbReference>
<comment type="caution">
    <text evidence="2">The sequence shown here is derived from an EMBL/GenBank/DDBJ whole genome shotgun (WGS) entry which is preliminary data.</text>
</comment>
<gene>
    <name evidence="2" type="ORF">PZA18_19245</name>
</gene>
<keyword evidence="1" id="KW-1133">Transmembrane helix</keyword>